<feature type="signal peptide" evidence="1">
    <location>
        <begin position="1"/>
        <end position="23"/>
    </location>
</feature>
<evidence type="ECO:0000256" key="1">
    <source>
        <dbReference type="SAM" id="SignalP"/>
    </source>
</evidence>
<dbReference type="RefSeq" id="XP_044569106.1">
    <property type="nucleotide sequence ID" value="XM_044706167.1"/>
</dbReference>
<dbReference type="EMBL" id="VFQX01000002">
    <property type="protein sequence ID" value="KAF0984393.1"/>
    <property type="molecule type" value="Genomic_DNA"/>
</dbReference>
<dbReference type="VEuPathDB" id="AmoebaDB:FDP41_000292"/>
<evidence type="ECO:0000313" key="3">
    <source>
        <dbReference type="Proteomes" id="UP000444721"/>
    </source>
</evidence>
<organism evidence="2 3">
    <name type="scientific">Naegleria fowleri</name>
    <name type="common">Brain eating amoeba</name>
    <dbReference type="NCBI Taxonomy" id="5763"/>
    <lineage>
        <taxon>Eukaryota</taxon>
        <taxon>Discoba</taxon>
        <taxon>Heterolobosea</taxon>
        <taxon>Tetramitia</taxon>
        <taxon>Eutetramitia</taxon>
        <taxon>Vahlkampfiidae</taxon>
        <taxon>Naegleria</taxon>
    </lineage>
</organism>
<dbReference type="VEuPathDB" id="AmoebaDB:NfTy_000110"/>
<gene>
    <name evidence="2" type="ORF">FDP41_000292</name>
</gene>
<keyword evidence="1" id="KW-0732">Signal</keyword>
<protein>
    <submittedName>
        <fullName evidence="2">Uncharacterized protein</fullName>
    </submittedName>
</protein>
<reference evidence="2 3" key="1">
    <citation type="journal article" date="2019" name="Sci. Rep.">
        <title>Nanopore sequencing improves the draft genome of the human pathogenic amoeba Naegleria fowleri.</title>
        <authorList>
            <person name="Liechti N."/>
            <person name="Schurch N."/>
            <person name="Bruggmann R."/>
            <person name="Wittwer M."/>
        </authorList>
    </citation>
    <scope>NUCLEOTIDE SEQUENCE [LARGE SCALE GENOMIC DNA]</scope>
    <source>
        <strain evidence="2 3">ATCC 30894</strain>
    </source>
</reference>
<sequence>MNSTTSLSLIIGLTALFFSGVLRLSPCQASSSSTSTPKTLLFSILSPPVDNAAYGNFVPAVSTASEARRRSYRVAWMSGLHYKDSLEKILKKKRREDEPWTWSDNDLFFHTRTKPTLFSLPHFLHDWFFESKLGNSQKGNSTFDATANTEIPAVIPKLLGTRFVGDL</sequence>
<keyword evidence="3" id="KW-1185">Reference proteome</keyword>
<dbReference type="GeneID" id="68107510"/>
<evidence type="ECO:0000313" key="2">
    <source>
        <dbReference type="EMBL" id="KAF0984393.1"/>
    </source>
</evidence>
<name>A0A6A5C1U5_NAEFO</name>
<comment type="caution">
    <text evidence="2">The sequence shown here is derived from an EMBL/GenBank/DDBJ whole genome shotgun (WGS) entry which is preliminary data.</text>
</comment>
<dbReference type="Proteomes" id="UP000444721">
    <property type="component" value="Unassembled WGS sequence"/>
</dbReference>
<proteinExistence type="predicted"/>
<accession>A0A6A5C1U5</accession>
<dbReference type="AlphaFoldDB" id="A0A6A5C1U5"/>
<feature type="chain" id="PRO_5025337191" evidence="1">
    <location>
        <begin position="24"/>
        <end position="167"/>
    </location>
</feature>